<dbReference type="Pfam" id="PF02719">
    <property type="entry name" value="Polysacc_synt_2"/>
    <property type="match status" value="1"/>
</dbReference>
<accession>A0A4Y9AB90</accession>
<feature type="transmembrane region" description="Helical" evidence="2">
    <location>
        <begin position="100"/>
        <end position="123"/>
    </location>
</feature>
<dbReference type="CDD" id="cd05237">
    <property type="entry name" value="UDP_invert_4-6DH_SDR_e"/>
    <property type="match status" value="1"/>
</dbReference>
<keyword evidence="2" id="KW-0472">Membrane</keyword>
<dbReference type="InterPro" id="IPR029063">
    <property type="entry name" value="SAM-dependent_MTases_sf"/>
</dbReference>
<dbReference type="SUPFAM" id="SSF51735">
    <property type="entry name" value="NAD(P)-binding Rossmann-fold domains"/>
    <property type="match status" value="1"/>
</dbReference>
<comment type="caution">
    <text evidence="4">The sequence shown here is derived from an EMBL/GenBank/DDBJ whole genome shotgun (WGS) entry which is preliminary data.</text>
</comment>
<feature type="transmembrane region" description="Helical" evidence="2">
    <location>
        <begin position="41"/>
        <end position="62"/>
    </location>
</feature>
<dbReference type="PANTHER" id="PTHR43318:SF1">
    <property type="entry name" value="POLYSACCHARIDE BIOSYNTHESIS PROTEIN EPSC-RELATED"/>
    <property type="match status" value="1"/>
</dbReference>
<evidence type="ECO:0000256" key="2">
    <source>
        <dbReference type="SAM" id="Phobius"/>
    </source>
</evidence>
<dbReference type="OrthoDB" id="9803111at2"/>
<feature type="transmembrane region" description="Helical" evidence="2">
    <location>
        <begin position="7"/>
        <end position="29"/>
    </location>
</feature>
<name>A0A4Y9AB90_9BACI</name>
<keyword evidence="2" id="KW-0812">Transmembrane</keyword>
<feature type="transmembrane region" description="Helical" evidence="2">
    <location>
        <begin position="74"/>
        <end position="94"/>
    </location>
</feature>
<dbReference type="InterPro" id="IPR051203">
    <property type="entry name" value="Polysaccharide_Synthase-Rel"/>
</dbReference>
<dbReference type="SUPFAM" id="SSF53335">
    <property type="entry name" value="S-adenosyl-L-methionine-dependent methyltransferases"/>
    <property type="match status" value="1"/>
</dbReference>
<dbReference type="Pfam" id="PF13727">
    <property type="entry name" value="CoA_binding_3"/>
    <property type="match status" value="1"/>
</dbReference>
<dbReference type="InterPro" id="IPR036291">
    <property type="entry name" value="NAD(P)-bd_dom_sf"/>
</dbReference>
<evidence type="ECO:0000313" key="4">
    <source>
        <dbReference type="EMBL" id="TFJ93056.1"/>
    </source>
</evidence>
<dbReference type="AlphaFoldDB" id="A0A4Y9AB90"/>
<proteinExistence type="inferred from homology"/>
<dbReference type="RefSeq" id="WP_135109850.1">
    <property type="nucleotide sequence ID" value="NZ_SRHY01000011.1"/>
</dbReference>
<keyword evidence="2" id="KW-1133">Transmembrane helix</keyword>
<gene>
    <name evidence="4" type="ORF">E4U82_08900</name>
</gene>
<dbReference type="Proteomes" id="UP000298484">
    <property type="component" value="Unassembled WGS sequence"/>
</dbReference>
<organism evidence="4 5">
    <name type="scientific">Lentibacillus salicampi</name>
    <dbReference type="NCBI Taxonomy" id="175306"/>
    <lineage>
        <taxon>Bacteria</taxon>
        <taxon>Bacillati</taxon>
        <taxon>Bacillota</taxon>
        <taxon>Bacilli</taxon>
        <taxon>Bacillales</taxon>
        <taxon>Bacillaceae</taxon>
        <taxon>Lentibacillus</taxon>
    </lineage>
</organism>
<keyword evidence="5" id="KW-1185">Reference proteome</keyword>
<dbReference type="InterPro" id="IPR003869">
    <property type="entry name" value="Polysac_CapD-like"/>
</dbReference>
<dbReference type="Gene3D" id="3.40.50.720">
    <property type="entry name" value="NAD(P)-binding Rossmann-like Domain"/>
    <property type="match status" value="2"/>
</dbReference>
<reference evidence="4 5" key="1">
    <citation type="submission" date="2019-03" db="EMBL/GenBank/DDBJ databases">
        <title>Genome sequence of Lentibacillus salicampi ATCC BAA-719.</title>
        <authorList>
            <person name="Maclea K.S."/>
            <person name="Simoes Junior M."/>
        </authorList>
    </citation>
    <scope>NUCLEOTIDE SEQUENCE [LARGE SCALE GENOMIC DNA]</scope>
    <source>
        <strain evidence="4 5">ATCC BAA-719</strain>
    </source>
</reference>
<dbReference type="PANTHER" id="PTHR43318">
    <property type="entry name" value="UDP-N-ACETYLGLUCOSAMINE 4,6-DEHYDRATASE"/>
    <property type="match status" value="1"/>
</dbReference>
<sequence length="609" mass="67485">MTYRTRLTLLILLDSIIVSTAIFIAAWVVYPYTEVLQLDAIIISAIALLIFHHIFASVYKLYNKVWAYASVGELLAIVQAITLSIISAGIVQFLTNDFSIYSRALLVTWLLHIILIGGSRFAWRIYRDHFIVNSTNQKRTLIVGAGAAGAMIARQLKNEQENAELNPIAFVDDDLTKQKMQIYDIPVIGKVRDIPDIAEQETIEHIVIAVPSLANGELQKIVDYCNQTNAKVQMIPKIEDLMTGKVSVSHLKNVEVEDLLGREPVKLDIDSISEYVTGSTVMVTGAGGSIGSELCRQLIKFNPGRILLVGHGEFSIYQINMELKQKYGDNAIEVIPVIGDVQDRHRMFEIVETYKPAIIYHAAAHKHVPLMEYNPHEAVKNNVIGTKNVAEAADTYGAGKFVLVSSDKAVRPTNVMGATKRLAEMVVQDLAKRSKTKFVAVRFGNVLGSRGSVIPLFKKQIERGGPVTVTDPEMTRYFMTIPEASRLVIQAGTLAKGGEIFVLDMGEPVKIVDLACNLIKLSGHSEGDIGINFTGIRPGEKMYEELLSDDEVHPGEVYEKIYVGRTVEVDVSLIMNLIDELNKTNQDQLKDDIMKIVYAEQTLLTAQGS</sequence>
<comment type="similarity">
    <text evidence="1">Belongs to the polysaccharide synthase family.</text>
</comment>
<evidence type="ECO:0000259" key="3">
    <source>
        <dbReference type="Pfam" id="PF02719"/>
    </source>
</evidence>
<feature type="domain" description="Polysaccharide biosynthesis protein CapD-like" evidence="3">
    <location>
        <begin position="281"/>
        <end position="563"/>
    </location>
</feature>
<dbReference type="EMBL" id="SRHY01000011">
    <property type="protein sequence ID" value="TFJ93056.1"/>
    <property type="molecule type" value="Genomic_DNA"/>
</dbReference>
<evidence type="ECO:0000313" key="5">
    <source>
        <dbReference type="Proteomes" id="UP000298484"/>
    </source>
</evidence>
<protein>
    <submittedName>
        <fullName evidence="4">Polysaccharide biosynthesis protein</fullName>
    </submittedName>
</protein>
<evidence type="ECO:0000256" key="1">
    <source>
        <dbReference type="ARBA" id="ARBA00007430"/>
    </source>
</evidence>